<dbReference type="GO" id="GO:0008270">
    <property type="term" value="F:zinc ion binding"/>
    <property type="evidence" value="ECO:0007669"/>
    <property type="project" value="InterPro"/>
</dbReference>
<reference evidence="8 9" key="1">
    <citation type="submission" date="2015-06" db="EMBL/GenBank/DDBJ databases">
        <title>Talaromyces atroroseus IBT 11181 draft genome.</title>
        <authorList>
            <person name="Rasmussen K.B."/>
            <person name="Rasmussen S."/>
            <person name="Petersen B."/>
            <person name="Sicheritz-Ponten T."/>
            <person name="Mortensen U.H."/>
            <person name="Thrane U."/>
        </authorList>
    </citation>
    <scope>NUCLEOTIDE SEQUENCE [LARGE SCALE GENOMIC DNA]</scope>
    <source>
        <strain evidence="8 9">IBT 11181</strain>
    </source>
</reference>
<evidence type="ECO:0000256" key="1">
    <source>
        <dbReference type="ARBA" id="ARBA00022723"/>
    </source>
</evidence>
<dbReference type="CDD" id="cd00067">
    <property type="entry name" value="GAL4"/>
    <property type="match status" value="1"/>
</dbReference>
<dbReference type="STRING" id="1441469.A0A225AWI4"/>
<keyword evidence="4" id="KW-0238">DNA-binding</keyword>
<keyword evidence="2" id="KW-0862">Zinc</keyword>
<dbReference type="Pfam" id="PF00172">
    <property type="entry name" value="Zn_clus"/>
    <property type="match status" value="1"/>
</dbReference>
<evidence type="ECO:0000256" key="2">
    <source>
        <dbReference type="ARBA" id="ARBA00022833"/>
    </source>
</evidence>
<dbReference type="PANTHER" id="PTHR47660">
    <property type="entry name" value="TRANSCRIPTION FACTOR WITH C2H2 AND ZN(2)-CYS(6) DNA BINDING DOMAIN (EUROFUNG)-RELATED-RELATED"/>
    <property type="match status" value="1"/>
</dbReference>
<dbReference type="RefSeq" id="XP_020121799.1">
    <property type="nucleotide sequence ID" value="XM_020265089.1"/>
</dbReference>
<dbReference type="PROSITE" id="PS50048">
    <property type="entry name" value="ZN2_CY6_FUNGAL_2"/>
    <property type="match status" value="1"/>
</dbReference>
<keyword evidence="1" id="KW-0479">Metal-binding</keyword>
<keyword evidence="3" id="KW-0805">Transcription regulation</keyword>
<name>A0A225AWI4_TALAT</name>
<accession>A0A225AWI4</accession>
<dbReference type="GeneID" id="31002742"/>
<feature type="domain" description="Zn(2)-C6 fungal-type" evidence="7">
    <location>
        <begin position="7"/>
        <end position="37"/>
    </location>
</feature>
<dbReference type="Proteomes" id="UP000214365">
    <property type="component" value="Unassembled WGS sequence"/>
</dbReference>
<evidence type="ECO:0000259" key="7">
    <source>
        <dbReference type="PROSITE" id="PS50048"/>
    </source>
</evidence>
<dbReference type="OrthoDB" id="4216928at2759"/>
<sequence>MPFRRRSCDACFSGRRKCDLAYPICGRCKQNKKTCNYVSSPDTNTNKSDFGGALDHQTPSSTTSLGIDSWLLEDAAFEMDLNDSVLMTGLLEPKNVPNMLGELGELEPVSGHTRSWKWVIERLKDYPREFVRRTETPFIHRNTCLNNTGAEVLRGAFGICAACVCMNATNQPMLFEALNAELAKLLQPGTSSSLREDLAKMQAIVLYQLIRLFHGDIKQRALVEQQQEHISASMLHLLRRANVELSVAQPTWETWIFSESTRRTVMVAFMIYAVYSIFKHEICPELPTLSILPVSTKQEFWTSEITYLLHTSQEKIVKYSEFTSLWLLSPSRMLHSFEKLILVACKGIEPLEALGCLNS</sequence>
<gene>
    <name evidence="8" type="ORF">UA08_02987</name>
</gene>
<dbReference type="EMBL" id="LFMY01000003">
    <property type="protein sequence ID" value="OKL61678.1"/>
    <property type="molecule type" value="Genomic_DNA"/>
</dbReference>
<evidence type="ECO:0000313" key="9">
    <source>
        <dbReference type="Proteomes" id="UP000214365"/>
    </source>
</evidence>
<keyword evidence="6" id="KW-0539">Nucleus</keyword>
<dbReference type="AlphaFoldDB" id="A0A225AWI4"/>
<keyword evidence="5" id="KW-0804">Transcription</keyword>
<dbReference type="SMART" id="SM00066">
    <property type="entry name" value="GAL4"/>
    <property type="match status" value="1"/>
</dbReference>
<dbReference type="GO" id="GO:0003677">
    <property type="term" value="F:DNA binding"/>
    <property type="evidence" value="ECO:0007669"/>
    <property type="project" value="UniProtKB-KW"/>
</dbReference>
<evidence type="ECO:0000256" key="3">
    <source>
        <dbReference type="ARBA" id="ARBA00023015"/>
    </source>
</evidence>
<dbReference type="InterPro" id="IPR036864">
    <property type="entry name" value="Zn2-C6_fun-type_DNA-bd_sf"/>
</dbReference>
<protein>
    <recommendedName>
        <fullName evidence="7">Zn(2)-C6 fungal-type domain-containing protein</fullName>
    </recommendedName>
</protein>
<dbReference type="GO" id="GO:0000981">
    <property type="term" value="F:DNA-binding transcription factor activity, RNA polymerase II-specific"/>
    <property type="evidence" value="ECO:0007669"/>
    <property type="project" value="InterPro"/>
</dbReference>
<dbReference type="PANTHER" id="PTHR47660:SF3">
    <property type="entry name" value="FINGER DOMAIN PROTEIN, PUTATIVE (AFU_ORTHOLOGUE AFUA_4G03310)-RELATED"/>
    <property type="match status" value="1"/>
</dbReference>
<organism evidence="8 9">
    <name type="scientific">Talaromyces atroroseus</name>
    <dbReference type="NCBI Taxonomy" id="1441469"/>
    <lineage>
        <taxon>Eukaryota</taxon>
        <taxon>Fungi</taxon>
        <taxon>Dikarya</taxon>
        <taxon>Ascomycota</taxon>
        <taxon>Pezizomycotina</taxon>
        <taxon>Eurotiomycetes</taxon>
        <taxon>Eurotiomycetidae</taxon>
        <taxon>Eurotiales</taxon>
        <taxon>Trichocomaceae</taxon>
        <taxon>Talaromyces</taxon>
        <taxon>Talaromyces sect. Trachyspermi</taxon>
    </lineage>
</organism>
<evidence type="ECO:0000256" key="5">
    <source>
        <dbReference type="ARBA" id="ARBA00023163"/>
    </source>
</evidence>
<comment type="caution">
    <text evidence="8">The sequence shown here is derived from an EMBL/GenBank/DDBJ whole genome shotgun (WGS) entry which is preliminary data.</text>
</comment>
<keyword evidence="9" id="KW-1185">Reference proteome</keyword>
<dbReference type="InterPro" id="IPR001138">
    <property type="entry name" value="Zn2Cys6_DnaBD"/>
</dbReference>
<evidence type="ECO:0000313" key="8">
    <source>
        <dbReference type="EMBL" id="OKL61678.1"/>
    </source>
</evidence>
<dbReference type="Gene3D" id="4.10.240.10">
    <property type="entry name" value="Zn(2)-C6 fungal-type DNA-binding domain"/>
    <property type="match status" value="1"/>
</dbReference>
<proteinExistence type="predicted"/>
<evidence type="ECO:0000256" key="4">
    <source>
        <dbReference type="ARBA" id="ARBA00023125"/>
    </source>
</evidence>
<dbReference type="SUPFAM" id="SSF57701">
    <property type="entry name" value="Zn2/Cys6 DNA-binding domain"/>
    <property type="match status" value="1"/>
</dbReference>
<evidence type="ECO:0000256" key="6">
    <source>
        <dbReference type="ARBA" id="ARBA00023242"/>
    </source>
</evidence>